<keyword evidence="11" id="KW-1185">Reference proteome</keyword>
<comment type="similarity">
    <text evidence="2 8">Belongs to the MIP/aquaporin (TC 1.A.8) family.</text>
</comment>
<keyword evidence="6 9" id="KW-1133">Transmembrane helix</keyword>
<reference evidence="10 11" key="1">
    <citation type="journal article" date="2018" name="Front. Microbiol.">
        <title>Prospects for Fungal Bioremediation of Acidic Radioactive Waste Sites: Characterization and Genome Sequence of Rhodotorula taiwanensis MD1149.</title>
        <authorList>
            <person name="Tkavc R."/>
            <person name="Matrosova V.Y."/>
            <person name="Grichenko O.E."/>
            <person name="Gostincar C."/>
            <person name="Volpe R.P."/>
            <person name="Klimenkova P."/>
            <person name="Gaidamakova E.K."/>
            <person name="Zhou C.E."/>
            <person name="Stewart B.J."/>
            <person name="Lyman M.G."/>
            <person name="Malfatti S.A."/>
            <person name="Rubinfeld B."/>
            <person name="Courtot M."/>
            <person name="Singh J."/>
            <person name="Dalgard C.L."/>
            <person name="Hamilton T."/>
            <person name="Frey K.G."/>
            <person name="Gunde-Cimerman N."/>
            <person name="Dugan L."/>
            <person name="Daly M.J."/>
        </authorList>
    </citation>
    <scope>NUCLEOTIDE SEQUENCE [LARGE SCALE GENOMIC DNA]</scope>
    <source>
        <strain evidence="10 11">MD1149</strain>
    </source>
</reference>
<dbReference type="SUPFAM" id="SSF81338">
    <property type="entry name" value="Aquaporin-like"/>
    <property type="match status" value="1"/>
</dbReference>
<evidence type="ECO:0000256" key="7">
    <source>
        <dbReference type="ARBA" id="ARBA00023136"/>
    </source>
</evidence>
<feature type="transmembrane region" description="Helical" evidence="9">
    <location>
        <begin position="229"/>
        <end position="251"/>
    </location>
</feature>
<dbReference type="Gene3D" id="1.20.1080.10">
    <property type="entry name" value="Glycerol uptake facilitator protein"/>
    <property type="match status" value="1"/>
</dbReference>
<feature type="transmembrane region" description="Helical" evidence="9">
    <location>
        <begin position="202"/>
        <end position="222"/>
    </location>
</feature>
<organism evidence="10 11">
    <name type="scientific">Rhodotorula taiwanensis</name>
    <dbReference type="NCBI Taxonomy" id="741276"/>
    <lineage>
        <taxon>Eukaryota</taxon>
        <taxon>Fungi</taxon>
        <taxon>Dikarya</taxon>
        <taxon>Basidiomycota</taxon>
        <taxon>Pucciniomycotina</taxon>
        <taxon>Microbotryomycetes</taxon>
        <taxon>Sporidiobolales</taxon>
        <taxon>Sporidiobolaceae</taxon>
        <taxon>Rhodotorula</taxon>
    </lineage>
</organism>
<evidence type="ECO:0000256" key="1">
    <source>
        <dbReference type="ARBA" id="ARBA00004141"/>
    </source>
</evidence>
<keyword evidence="4 8" id="KW-0812">Transmembrane</keyword>
<evidence type="ECO:0000313" key="11">
    <source>
        <dbReference type="Proteomes" id="UP000237144"/>
    </source>
</evidence>
<dbReference type="Pfam" id="PF00230">
    <property type="entry name" value="MIP"/>
    <property type="match status" value="1"/>
</dbReference>
<keyword evidence="5" id="KW-0677">Repeat</keyword>
<dbReference type="PRINTS" id="PR00783">
    <property type="entry name" value="MINTRINSICP"/>
</dbReference>
<feature type="transmembrane region" description="Helical" evidence="9">
    <location>
        <begin position="53"/>
        <end position="72"/>
    </location>
</feature>
<feature type="transmembrane region" description="Helical" evidence="9">
    <location>
        <begin position="92"/>
        <end position="116"/>
    </location>
</feature>
<evidence type="ECO:0000256" key="6">
    <source>
        <dbReference type="ARBA" id="ARBA00022989"/>
    </source>
</evidence>
<feature type="transmembrane region" description="Helical" evidence="9">
    <location>
        <begin position="282"/>
        <end position="305"/>
    </location>
</feature>
<evidence type="ECO:0000256" key="2">
    <source>
        <dbReference type="ARBA" id="ARBA00006175"/>
    </source>
</evidence>
<feature type="transmembrane region" description="Helical" evidence="9">
    <location>
        <begin position="137"/>
        <end position="159"/>
    </location>
</feature>
<dbReference type="GO" id="GO:0015254">
    <property type="term" value="F:glycerol channel activity"/>
    <property type="evidence" value="ECO:0007669"/>
    <property type="project" value="TreeGrafter"/>
</dbReference>
<dbReference type="InterPro" id="IPR023271">
    <property type="entry name" value="Aquaporin-like"/>
</dbReference>
<accession>A0A2S5B1K2</accession>
<dbReference type="AlphaFoldDB" id="A0A2S5B1K2"/>
<comment type="subcellular location">
    <subcellularLocation>
        <location evidence="1">Membrane</location>
        <topology evidence="1">Multi-pass membrane protein</topology>
    </subcellularLocation>
</comment>
<dbReference type="InterPro" id="IPR050363">
    <property type="entry name" value="MIP/Aquaporin"/>
</dbReference>
<dbReference type="EMBL" id="PJQD01000112">
    <property type="protein sequence ID" value="POY70657.1"/>
    <property type="molecule type" value="Genomic_DNA"/>
</dbReference>
<dbReference type="GO" id="GO:0005886">
    <property type="term" value="C:plasma membrane"/>
    <property type="evidence" value="ECO:0007669"/>
    <property type="project" value="TreeGrafter"/>
</dbReference>
<sequence length="356" mass="37991">MQAQREHLNRDQGDVEVGAANLLQNLGGEAKHAAHLPEPPRWLVNWERRRPTLLIECIAEAVGVFFYVYAGLGASASFFVSSAEKVAGFGSLLTIGLCYAFGISFAIIVAAPVSGGHLSPSFTLAFTVFKGFPIRKVPYYILSQLIGGFLAALCVYGVYKQQLVAITAAMRESPTTAAAIFSPSGPAGIFALFPGPTQGAGYLFLNEFIANIFLSILVFSVLDACNFFVALPSAPFVIGLGYFVIINGYALNSVSLNAARDVPGRMVCAAFFGKECYSGYKAYTAIAALTTFPASLIGAGFHTLFMSDSAKMIVNHPPSMADQISVLNESRGFPAMNRAITRETVYHDNGLGSTKS</sequence>
<name>A0A2S5B1K2_9BASI</name>
<dbReference type="PANTHER" id="PTHR43829:SF14">
    <property type="entry name" value="AQUAPORIN 3"/>
    <property type="match status" value="1"/>
</dbReference>
<evidence type="ECO:0000256" key="9">
    <source>
        <dbReference type="SAM" id="Phobius"/>
    </source>
</evidence>
<gene>
    <name evidence="10" type="ORF">BMF94_6363</name>
</gene>
<evidence type="ECO:0000256" key="5">
    <source>
        <dbReference type="ARBA" id="ARBA00022737"/>
    </source>
</evidence>
<evidence type="ECO:0000256" key="3">
    <source>
        <dbReference type="ARBA" id="ARBA00022448"/>
    </source>
</evidence>
<keyword evidence="7 9" id="KW-0472">Membrane</keyword>
<dbReference type="InterPro" id="IPR000425">
    <property type="entry name" value="MIP"/>
</dbReference>
<dbReference type="OrthoDB" id="3222at2759"/>
<evidence type="ECO:0000313" key="10">
    <source>
        <dbReference type="EMBL" id="POY70657.1"/>
    </source>
</evidence>
<comment type="caution">
    <text evidence="10">The sequence shown here is derived from an EMBL/GenBank/DDBJ whole genome shotgun (WGS) entry which is preliminary data.</text>
</comment>
<dbReference type="Proteomes" id="UP000237144">
    <property type="component" value="Unassembled WGS sequence"/>
</dbReference>
<dbReference type="PANTHER" id="PTHR43829">
    <property type="entry name" value="AQUAPORIN OR AQUAGLYCEROPORIN RELATED"/>
    <property type="match status" value="1"/>
</dbReference>
<evidence type="ECO:0000256" key="8">
    <source>
        <dbReference type="RuleBase" id="RU000477"/>
    </source>
</evidence>
<dbReference type="GO" id="GO:0015250">
    <property type="term" value="F:water channel activity"/>
    <property type="evidence" value="ECO:0007669"/>
    <property type="project" value="TreeGrafter"/>
</dbReference>
<dbReference type="STRING" id="741276.A0A2S5B1K2"/>
<proteinExistence type="inferred from homology"/>
<evidence type="ECO:0008006" key="12">
    <source>
        <dbReference type="Google" id="ProtNLM"/>
    </source>
</evidence>
<protein>
    <recommendedName>
        <fullName evidence="12">Aquaporin</fullName>
    </recommendedName>
</protein>
<evidence type="ECO:0000256" key="4">
    <source>
        <dbReference type="ARBA" id="ARBA00022692"/>
    </source>
</evidence>
<keyword evidence="3 8" id="KW-0813">Transport</keyword>